<dbReference type="Pfam" id="PF06585">
    <property type="entry name" value="JHBP"/>
    <property type="match status" value="1"/>
</dbReference>
<name>A0AAV0X602_9HEMI</name>
<dbReference type="SMART" id="SM00700">
    <property type="entry name" value="JHBP"/>
    <property type="match status" value="1"/>
</dbReference>
<dbReference type="Gene3D" id="3.15.10.30">
    <property type="entry name" value="Haemolymph juvenile hormone binding protein"/>
    <property type="match status" value="1"/>
</dbReference>
<dbReference type="AlphaFoldDB" id="A0AAV0X602"/>
<organism evidence="4 5">
    <name type="scientific">Macrosiphum euphorbiae</name>
    <name type="common">potato aphid</name>
    <dbReference type="NCBI Taxonomy" id="13131"/>
    <lineage>
        <taxon>Eukaryota</taxon>
        <taxon>Metazoa</taxon>
        <taxon>Ecdysozoa</taxon>
        <taxon>Arthropoda</taxon>
        <taxon>Hexapoda</taxon>
        <taxon>Insecta</taxon>
        <taxon>Pterygota</taxon>
        <taxon>Neoptera</taxon>
        <taxon>Paraneoptera</taxon>
        <taxon>Hemiptera</taxon>
        <taxon>Sternorrhyncha</taxon>
        <taxon>Aphidomorpha</taxon>
        <taxon>Aphidoidea</taxon>
        <taxon>Aphididae</taxon>
        <taxon>Macrosiphini</taxon>
        <taxon>Macrosiphum</taxon>
    </lineage>
</organism>
<dbReference type="PANTHER" id="PTHR11008">
    <property type="entry name" value="PROTEIN TAKEOUT-LIKE PROTEIN"/>
    <property type="match status" value="1"/>
</dbReference>
<evidence type="ECO:0000256" key="2">
    <source>
        <dbReference type="ARBA" id="ARBA00023108"/>
    </source>
</evidence>
<comment type="caution">
    <text evidence="4">The sequence shown here is derived from an EMBL/GenBank/DDBJ whole genome shotgun (WGS) entry which is preliminary data.</text>
</comment>
<accession>A0AAV0X602</accession>
<reference evidence="4 5" key="1">
    <citation type="submission" date="2023-01" db="EMBL/GenBank/DDBJ databases">
        <authorList>
            <person name="Whitehead M."/>
        </authorList>
    </citation>
    <scope>NUCLEOTIDE SEQUENCE [LARGE SCALE GENOMIC DNA]</scope>
</reference>
<comment type="similarity">
    <text evidence="3">Belongs to the TO family.</text>
</comment>
<dbReference type="Proteomes" id="UP001160148">
    <property type="component" value="Unassembled WGS sequence"/>
</dbReference>
<dbReference type="InterPro" id="IPR010562">
    <property type="entry name" value="Haemolymph_juvenile_hormone-bd"/>
</dbReference>
<keyword evidence="1" id="KW-0732">Signal</keyword>
<dbReference type="GO" id="GO:0005615">
    <property type="term" value="C:extracellular space"/>
    <property type="evidence" value="ECO:0007669"/>
    <property type="project" value="TreeGrafter"/>
</dbReference>
<evidence type="ECO:0000313" key="5">
    <source>
        <dbReference type="Proteomes" id="UP001160148"/>
    </source>
</evidence>
<protein>
    <submittedName>
        <fullName evidence="4">Uncharacterized protein</fullName>
    </submittedName>
</protein>
<keyword evidence="2" id="KW-0090">Biological rhythms</keyword>
<keyword evidence="5" id="KW-1185">Reference proteome</keyword>
<sequence>MANSVYVTIIIIVFCVNNVFSKLKPIPDYLHICHRSNPDIPKCIIESAYFLRPKLAEGIPEFGVAPMDPMLINTLIPTDGHGLKIETTNLLVTGTRNFTVSHLIADIDKQKYKFQVRFPHMHILGNYSIDGKIARMVIKGQGDFDLDIYGVKCNVTLLGNVIDIDGLNYIRFHHISLRIAISRGSIELRNLFGGDKNLGEILNMAINANFIMFFMELRPIIQKVLEEFVLDTVEKLTQHFTYEQLFPD</sequence>
<proteinExistence type="inferred from homology"/>
<evidence type="ECO:0000256" key="1">
    <source>
        <dbReference type="ARBA" id="ARBA00022729"/>
    </source>
</evidence>
<evidence type="ECO:0000256" key="3">
    <source>
        <dbReference type="ARBA" id="ARBA00060902"/>
    </source>
</evidence>
<evidence type="ECO:0000313" key="4">
    <source>
        <dbReference type="EMBL" id="CAI6363750.1"/>
    </source>
</evidence>
<dbReference type="GO" id="GO:0007623">
    <property type="term" value="P:circadian rhythm"/>
    <property type="evidence" value="ECO:0007669"/>
    <property type="project" value="UniProtKB-ARBA"/>
</dbReference>
<dbReference type="PANTHER" id="PTHR11008:SF14">
    <property type="entry name" value="CIRCADIAN CLOCK-CONTROLLED PROTEIN-LIKE PROTEIN"/>
    <property type="match status" value="1"/>
</dbReference>
<dbReference type="InterPro" id="IPR038606">
    <property type="entry name" value="To_sf"/>
</dbReference>
<dbReference type="EMBL" id="CARXXK010000003">
    <property type="protein sequence ID" value="CAI6363750.1"/>
    <property type="molecule type" value="Genomic_DNA"/>
</dbReference>
<dbReference type="FunFam" id="3.15.10.30:FF:000001">
    <property type="entry name" value="Takeout-like protein 1"/>
    <property type="match status" value="1"/>
</dbReference>
<gene>
    <name evidence="4" type="ORF">MEUPH1_LOCUS18651</name>
</gene>